<evidence type="ECO:0000313" key="2">
    <source>
        <dbReference type="EMBL" id="VDL73031.1"/>
    </source>
</evidence>
<dbReference type="EMBL" id="UYSL01020143">
    <property type="protein sequence ID" value="VDL73031.1"/>
    <property type="molecule type" value="Genomic_DNA"/>
</dbReference>
<evidence type="ECO:0000313" key="4">
    <source>
        <dbReference type="WBParaSite" id="NBR_0000944101-mRNA-1"/>
    </source>
</evidence>
<dbReference type="Pfam" id="PF03564">
    <property type="entry name" value="DUF1759"/>
    <property type="match status" value="1"/>
</dbReference>
<dbReference type="CDD" id="cd00303">
    <property type="entry name" value="retropepsin_like"/>
    <property type="match status" value="1"/>
</dbReference>
<protein>
    <submittedName>
        <fullName evidence="4">DUF1758 domain-containing protein</fullName>
    </submittedName>
</protein>
<dbReference type="InterPro" id="IPR021109">
    <property type="entry name" value="Peptidase_aspartic_dom_sf"/>
</dbReference>
<reference evidence="2 3" key="2">
    <citation type="submission" date="2018-11" db="EMBL/GenBank/DDBJ databases">
        <authorList>
            <consortium name="Pathogen Informatics"/>
        </authorList>
    </citation>
    <scope>NUCLEOTIDE SEQUENCE [LARGE SCALE GENOMIC DNA]</scope>
</reference>
<dbReference type="Proteomes" id="UP000271162">
    <property type="component" value="Unassembled WGS sequence"/>
</dbReference>
<dbReference type="SUPFAM" id="SSF50630">
    <property type="entry name" value="Acid proteases"/>
    <property type="match status" value="1"/>
</dbReference>
<name>A0A0N4Y1E8_NIPBR</name>
<dbReference type="OMA" id="ENWHANS"/>
<feature type="compositionally biased region" description="Polar residues" evidence="1">
    <location>
        <begin position="270"/>
        <end position="290"/>
    </location>
</feature>
<reference evidence="4" key="1">
    <citation type="submission" date="2017-02" db="UniProtKB">
        <authorList>
            <consortium name="WormBaseParasite"/>
        </authorList>
    </citation>
    <scope>IDENTIFICATION</scope>
</reference>
<dbReference type="InterPro" id="IPR005312">
    <property type="entry name" value="DUF1759"/>
</dbReference>
<dbReference type="WBParaSite" id="NBR_0000944101-mRNA-1">
    <property type="protein sequence ID" value="NBR_0000944101-mRNA-1"/>
    <property type="gene ID" value="NBR_0000944101"/>
</dbReference>
<sequence>MQPIHPLFKFNHLLNALKGEARQAVARFQLTEENYQRAIDFLHAKYGDKEQLVHQLISRLESTTLRSPSTKDQRVLLEQLHIIVSQLKDKGEQVDSQYLVRLVLSKFPEALQRRVLERKYSREGSFLMDNLLSTLDMIISNEEKIALFTTKSTIPQQQPPRREKPYKEQPMRGNFACMFCGAEHKAVSCTKYSTAQERSNYLREHKLCFICASPQHTTSECKKRVCFVCQGRHHTSCCFKTTTSPDASTSTSSGKPVSTGRAKEKMISTPKPTSTSTRAHQLSNQEQDTVSTDEEEEVPVAQLHASKSTPRTQETYLPIGELTILNPSTRKLVKVAALLDSGAECSFIDQNLAEELNLPTLSTTTLRVRTFGSDRIQETLSRKVPLEMWDNKGEPCSLELLTHETLTSALKMPPLLEEDLPFIKTRNIKANLWLVQTQASVKPRILLGSDQLWQLIRHDQAHICLPSGLYLLPTRLGHLLTGQLHETHEGTKELHKKDHPRHTLETEINAFSIEESIKGNEELRLSEYYKSIENDAVDEFAQSEKDAQSIIDQRVLKGFLDTVQKRDDGYYVRLPWKEIPMELPDNRAIALRRLISVWNSLRKDSALLEKYNETFVEQQRLNIIEVVDERAKVQGTIHYLPHQAVVTPQKNTTKLRMVFDASAHYKNCPSLNDALHRGPVLLPKLYGLLLR</sequence>
<dbReference type="AlphaFoldDB" id="A0A0N4Y1E8"/>
<dbReference type="PANTHER" id="PTHR47331:SF5">
    <property type="entry name" value="RIBONUCLEASE H"/>
    <property type="match status" value="1"/>
</dbReference>
<evidence type="ECO:0000313" key="3">
    <source>
        <dbReference type="Proteomes" id="UP000271162"/>
    </source>
</evidence>
<dbReference type="Gene3D" id="2.40.70.10">
    <property type="entry name" value="Acid Proteases"/>
    <property type="match status" value="1"/>
</dbReference>
<feature type="compositionally biased region" description="Low complexity" evidence="1">
    <location>
        <begin position="242"/>
        <end position="253"/>
    </location>
</feature>
<dbReference type="PANTHER" id="PTHR47331">
    <property type="entry name" value="PHD-TYPE DOMAIN-CONTAINING PROTEIN"/>
    <property type="match status" value="1"/>
</dbReference>
<proteinExistence type="predicted"/>
<organism evidence="4">
    <name type="scientific">Nippostrongylus brasiliensis</name>
    <name type="common">Rat hookworm</name>
    <dbReference type="NCBI Taxonomy" id="27835"/>
    <lineage>
        <taxon>Eukaryota</taxon>
        <taxon>Metazoa</taxon>
        <taxon>Ecdysozoa</taxon>
        <taxon>Nematoda</taxon>
        <taxon>Chromadorea</taxon>
        <taxon>Rhabditida</taxon>
        <taxon>Rhabditina</taxon>
        <taxon>Rhabditomorpha</taxon>
        <taxon>Strongyloidea</taxon>
        <taxon>Heligmosomidae</taxon>
        <taxon>Nippostrongylus</taxon>
    </lineage>
</organism>
<keyword evidence="3" id="KW-1185">Reference proteome</keyword>
<gene>
    <name evidence="2" type="ORF">NBR_LOCUS9442</name>
</gene>
<accession>A0A0N4Y1E8</accession>
<evidence type="ECO:0000256" key="1">
    <source>
        <dbReference type="SAM" id="MobiDB-lite"/>
    </source>
</evidence>
<feature type="region of interest" description="Disordered" evidence="1">
    <location>
        <begin position="242"/>
        <end position="294"/>
    </location>
</feature>